<accession>M0MP92</accession>
<sequence length="83" mass="9946">MFVVDDLLVRPFVSLLNVVHAMAIEELYDTEAIRDDIKENRLLFEIGERSREEYEERRTRLERQLDVAEQARENLQGKVEIKR</sequence>
<evidence type="ECO:0000256" key="1">
    <source>
        <dbReference type="SAM" id="Coils"/>
    </source>
</evidence>
<reference evidence="2 3" key="1">
    <citation type="journal article" date="2014" name="PLoS Genet.">
        <title>Phylogenetically driven sequencing of extremely halophilic archaea reveals strategies for static and dynamic osmo-response.</title>
        <authorList>
            <person name="Becker E.A."/>
            <person name="Seitzer P.M."/>
            <person name="Tritt A."/>
            <person name="Larsen D."/>
            <person name="Krusor M."/>
            <person name="Yao A.I."/>
            <person name="Wu D."/>
            <person name="Madern D."/>
            <person name="Eisen J.A."/>
            <person name="Darling A.E."/>
            <person name="Facciotti M.T."/>
        </authorList>
    </citation>
    <scope>NUCLEOTIDE SEQUENCE [LARGE SCALE GENOMIC DNA]</scope>
    <source>
        <strain evidence="2 3">DSM 5350</strain>
    </source>
</reference>
<proteinExistence type="predicted"/>
<dbReference type="InParanoid" id="M0MP92"/>
<evidence type="ECO:0000313" key="2">
    <source>
        <dbReference type="EMBL" id="EMA46534.1"/>
    </source>
</evidence>
<keyword evidence="1" id="KW-0175">Coiled coil</keyword>
<dbReference type="NCBIfam" id="NF045779">
    <property type="entry name" value="gas_vesic_GvpG"/>
    <property type="match status" value="1"/>
</dbReference>
<dbReference type="InterPro" id="IPR054797">
    <property type="entry name" value="Gas_vesic_GvpG_halobact"/>
</dbReference>
<gene>
    <name evidence="2" type="ORF">C449_04275</name>
</gene>
<dbReference type="Pfam" id="PF05120">
    <property type="entry name" value="GvpG"/>
    <property type="match status" value="1"/>
</dbReference>
<dbReference type="STRING" id="1227455.C449_04275"/>
<dbReference type="EMBL" id="AOMD01000013">
    <property type="protein sequence ID" value="EMA46534.1"/>
    <property type="molecule type" value="Genomic_DNA"/>
</dbReference>
<dbReference type="PATRIC" id="fig|1227455.4.peg.868"/>
<evidence type="ECO:0008006" key="4">
    <source>
        <dbReference type="Google" id="ProtNLM"/>
    </source>
</evidence>
<protein>
    <recommendedName>
        <fullName evidence="4">Gas-vesicle operon protein gvpG1</fullName>
    </recommendedName>
</protein>
<dbReference type="Proteomes" id="UP000011669">
    <property type="component" value="Unassembled WGS sequence"/>
</dbReference>
<organism evidence="2 3">
    <name type="scientific">Halococcus saccharolyticus DSM 5350</name>
    <dbReference type="NCBI Taxonomy" id="1227455"/>
    <lineage>
        <taxon>Archaea</taxon>
        <taxon>Methanobacteriati</taxon>
        <taxon>Methanobacteriota</taxon>
        <taxon>Stenosarchaea group</taxon>
        <taxon>Halobacteria</taxon>
        <taxon>Halobacteriales</taxon>
        <taxon>Halococcaceae</taxon>
        <taxon>Halococcus</taxon>
    </lineage>
</organism>
<dbReference type="RefSeq" id="WP_005043852.1">
    <property type="nucleotide sequence ID" value="NZ_AOMD01000013.1"/>
</dbReference>
<evidence type="ECO:0000313" key="3">
    <source>
        <dbReference type="Proteomes" id="UP000011669"/>
    </source>
</evidence>
<name>M0MP92_9EURY</name>
<comment type="caution">
    <text evidence="2">The sequence shown here is derived from an EMBL/GenBank/DDBJ whole genome shotgun (WGS) entry which is preliminary data.</text>
</comment>
<dbReference type="InterPro" id="IPR007804">
    <property type="entry name" value="GvpG"/>
</dbReference>
<keyword evidence="3" id="KW-1185">Reference proteome</keyword>
<dbReference type="AlphaFoldDB" id="M0MP92"/>
<dbReference type="OrthoDB" id="214403at2157"/>
<feature type="coiled-coil region" evidence="1">
    <location>
        <begin position="44"/>
        <end position="78"/>
    </location>
</feature>